<keyword evidence="1" id="KW-0436">Ligase</keyword>
<gene>
    <name evidence="1" type="ORF">H2B01_00465</name>
</gene>
<name>A0AC60W5U5_9ARCH</name>
<feature type="non-terminal residue" evidence="1">
    <location>
        <position position="1"/>
    </location>
</feature>
<reference evidence="1 2" key="1">
    <citation type="journal article" date="2020" name="Appl. Environ. Microbiol.">
        <title>Genomic Characteristics of a Novel Species of Ammonia-Oxidizing Archaea from the Jiulong River Estuary.</title>
        <authorList>
            <person name="Zou D."/>
            <person name="Wan R."/>
            <person name="Han L."/>
            <person name="Xu M.N."/>
            <person name="Liu Y."/>
            <person name="Liu H."/>
            <person name="Kao S.J."/>
            <person name="Li M."/>
        </authorList>
    </citation>
    <scope>NUCLEOTIDE SEQUENCE [LARGE SCALE GENOMIC DNA]</scope>
    <source>
        <strain evidence="1">S2bin1</strain>
    </source>
</reference>
<evidence type="ECO:0000313" key="2">
    <source>
        <dbReference type="Proteomes" id="UP000591542"/>
    </source>
</evidence>
<sequence length="251" mass="28614">KEVVSISAAARMKGKLKRRWPLNEALICVSKGQKEKLESLSELLKAQLNVEKFSIYETEQQSGLEQITELQEFNLPVNPVVELERKRIGPKAKQHMGALVKNFGETNPQDITSSLQKSNSYTFEIDGEKIDLDSEDFVVDFDAAENYAASKRDQYVVFISTARNKEMMARGLVKDVARRIQTLRKEKGYNPTDVLNVASILDLDDESLEMIKEKSEDLAFLVRVKTVNFEQTCQEYKDDDIDGQKIRISVE</sequence>
<organism evidence="1 2">
    <name type="scientific">Candidatus Nitrosomaritimum aestuariumsis</name>
    <dbReference type="NCBI Taxonomy" id="3342354"/>
    <lineage>
        <taxon>Archaea</taxon>
        <taxon>Nitrososphaerota</taxon>
        <taxon>Nitrososphaeria</taxon>
        <taxon>Nitrosopumilales</taxon>
        <taxon>Nitrosopumilaceae</taxon>
        <taxon>Candidatus Nitrosomaritimum</taxon>
    </lineage>
</organism>
<evidence type="ECO:0000313" key="1">
    <source>
        <dbReference type="EMBL" id="MBA4462643.1"/>
    </source>
</evidence>
<dbReference type="Proteomes" id="UP000591542">
    <property type="component" value="Unassembled WGS sequence"/>
</dbReference>
<dbReference type="EMBL" id="JACEMX010000016">
    <property type="protein sequence ID" value="MBA4462643.1"/>
    <property type="molecule type" value="Genomic_DNA"/>
</dbReference>
<proteinExistence type="predicted"/>
<accession>A0AC60W5U5</accession>
<comment type="caution">
    <text evidence="1">The sequence shown here is derived from an EMBL/GenBank/DDBJ whole genome shotgun (WGS) entry which is preliminary data.</text>
</comment>
<protein>
    <submittedName>
        <fullName evidence="1">Isoleucine--tRNA ligase</fullName>
    </submittedName>
</protein>